<protein>
    <recommendedName>
        <fullName evidence="1">YprB ribonuclease H-like domain-containing protein</fullName>
    </recommendedName>
</protein>
<name>A0A5C5RW46_9ACTN</name>
<evidence type="ECO:0000259" key="1">
    <source>
        <dbReference type="Pfam" id="PF13482"/>
    </source>
</evidence>
<dbReference type="OrthoDB" id="9773351at2"/>
<reference evidence="2 3" key="1">
    <citation type="submission" date="2019-06" db="EMBL/GenBank/DDBJ databases">
        <title>Tsukamurella conjunctivitidis sp. nov., Tsukamurella assacharolytica sp. nov. and Tsukamurella sputae sp. nov. isolated from patients with conjunctivitis, bacteraemia (lymphoma) and respiratory infection (sputum) in Hong Kong.</title>
        <authorList>
            <person name="Teng J.L.L."/>
            <person name="Lee H.H."/>
            <person name="Fong J.Y.H."/>
            <person name="Fok K.M.N."/>
            <person name="Lau S.K.P."/>
            <person name="Woo P.C.Y."/>
        </authorList>
    </citation>
    <scope>NUCLEOTIDE SEQUENCE [LARGE SCALE GENOMIC DNA]</scope>
    <source>
        <strain evidence="2 3">HKU72</strain>
    </source>
</reference>
<evidence type="ECO:0000313" key="2">
    <source>
        <dbReference type="EMBL" id="TWS27279.1"/>
    </source>
</evidence>
<dbReference type="InterPro" id="IPR036397">
    <property type="entry name" value="RNaseH_sf"/>
</dbReference>
<keyword evidence="3" id="KW-1185">Reference proteome</keyword>
<sequence>MSDPRILTLDIETAPATVYTYSLFQKVIGIGNVIEGPRILCLAAKWHGSRDVFFLSEWSQGREGMLKAIHQLMDEADYIISWNGQRFDVPWLNGEFLKVGLEPPSPHRDIDLMLTAKKRFRFLSNKLDWYARELGIGQKVNHQGIGLWRSIMEDADDVEDARKIMRRYNVQDVRLTEQIFDRMRPWIQGINMALFQGGTRCRNCGSVHLIKKGFAITTQGKYQRLKCTACGAWTREKKAIYTSNTGA</sequence>
<dbReference type="Proteomes" id="UP000319375">
    <property type="component" value="Unassembled WGS sequence"/>
</dbReference>
<dbReference type="Gene3D" id="3.30.420.10">
    <property type="entry name" value="Ribonuclease H-like superfamily/Ribonuclease H"/>
    <property type="match status" value="1"/>
</dbReference>
<evidence type="ECO:0000313" key="3">
    <source>
        <dbReference type="Proteomes" id="UP000319375"/>
    </source>
</evidence>
<feature type="domain" description="YprB ribonuclease H-like" evidence="1">
    <location>
        <begin position="61"/>
        <end position="183"/>
    </location>
</feature>
<accession>A0A5C5RW46</accession>
<organism evidence="2 3">
    <name type="scientific">Tsukamurella conjunctivitidis</name>
    <dbReference type="NCBI Taxonomy" id="2592068"/>
    <lineage>
        <taxon>Bacteria</taxon>
        <taxon>Bacillati</taxon>
        <taxon>Actinomycetota</taxon>
        <taxon>Actinomycetes</taxon>
        <taxon>Mycobacteriales</taxon>
        <taxon>Tsukamurellaceae</taxon>
        <taxon>Tsukamurella</taxon>
    </lineage>
</organism>
<dbReference type="RefSeq" id="WP_146488593.1">
    <property type="nucleotide sequence ID" value="NZ_VIGX01000015.1"/>
</dbReference>
<gene>
    <name evidence="2" type="ORF">FK530_19225</name>
</gene>
<comment type="caution">
    <text evidence="2">The sequence shown here is derived from an EMBL/GenBank/DDBJ whole genome shotgun (WGS) entry which is preliminary data.</text>
</comment>
<dbReference type="SUPFAM" id="SSF53098">
    <property type="entry name" value="Ribonuclease H-like"/>
    <property type="match status" value="1"/>
</dbReference>
<dbReference type="AlphaFoldDB" id="A0A5C5RW46"/>
<proteinExistence type="predicted"/>
<dbReference type="EMBL" id="VIGX01000015">
    <property type="protein sequence ID" value="TWS27279.1"/>
    <property type="molecule type" value="Genomic_DNA"/>
</dbReference>
<dbReference type="GO" id="GO:0003676">
    <property type="term" value="F:nucleic acid binding"/>
    <property type="evidence" value="ECO:0007669"/>
    <property type="project" value="InterPro"/>
</dbReference>
<dbReference type="InterPro" id="IPR038720">
    <property type="entry name" value="YprB_RNase_H-like_dom"/>
</dbReference>
<dbReference type="InterPro" id="IPR012337">
    <property type="entry name" value="RNaseH-like_sf"/>
</dbReference>
<dbReference type="Pfam" id="PF13482">
    <property type="entry name" value="RNase_H_2"/>
    <property type="match status" value="1"/>
</dbReference>